<keyword evidence="2" id="KW-1133">Transmembrane helix</keyword>
<proteinExistence type="predicted"/>
<evidence type="ECO:0000256" key="1">
    <source>
        <dbReference type="SAM" id="MobiDB-lite"/>
    </source>
</evidence>
<organism evidence="4 5">
    <name type="scientific">Actinacidiphila polyblastidii</name>
    <dbReference type="NCBI Taxonomy" id="3110430"/>
    <lineage>
        <taxon>Bacteria</taxon>
        <taxon>Bacillati</taxon>
        <taxon>Actinomycetota</taxon>
        <taxon>Actinomycetes</taxon>
        <taxon>Kitasatosporales</taxon>
        <taxon>Streptomycetaceae</taxon>
        <taxon>Actinacidiphila</taxon>
    </lineage>
</organism>
<feature type="region of interest" description="Disordered" evidence="1">
    <location>
        <begin position="64"/>
        <end position="96"/>
    </location>
</feature>
<feature type="transmembrane region" description="Helical" evidence="2">
    <location>
        <begin position="32"/>
        <end position="51"/>
    </location>
</feature>
<dbReference type="RefSeq" id="WP_330793106.1">
    <property type="nucleotide sequence ID" value="NZ_JAZEWV010000002.1"/>
</dbReference>
<dbReference type="InterPro" id="IPR027381">
    <property type="entry name" value="LytR/CpsA/Psr_C"/>
</dbReference>
<dbReference type="Gene3D" id="3.30.70.2390">
    <property type="match status" value="1"/>
</dbReference>
<evidence type="ECO:0000256" key="2">
    <source>
        <dbReference type="SAM" id="Phobius"/>
    </source>
</evidence>
<feature type="domain" description="LytR/CpsA/Psr regulator C-terminal" evidence="3">
    <location>
        <begin position="97"/>
        <end position="186"/>
    </location>
</feature>
<evidence type="ECO:0000313" key="5">
    <source>
        <dbReference type="Proteomes" id="UP001344658"/>
    </source>
</evidence>
<accession>A0ABU7P600</accession>
<sequence>MSMLTPSGMGGKYRVTGNAYPRMRRPRRRGRIFASVIASVVVLGLFGWGAVQLFHVFKGDDGDTKANAAPQNPASCKPAPTPTATGKPAPMPQPSGVTLNVLNATARGGLAKSTADELAKRGFKVSRFGNAEPPYDKKVTQTALIVAGPAGEAAAREAGTQVVGSSVRIDPARKGAGVDLLIGNGFAALASPADAAKARVAAANPPPPKPVCAPATPASAGKATGRSPAKGGAKSGAKSGTSGH</sequence>
<keyword evidence="2" id="KW-0472">Membrane</keyword>
<evidence type="ECO:0000259" key="3">
    <source>
        <dbReference type="Pfam" id="PF13399"/>
    </source>
</evidence>
<name>A0ABU7P600_9ACTN</name>
<feature type="compositionally biased region" description="Low complexity" evidence="1">
    <location>
        <begin position="229"/>
        <end position="244"/>
    </location>
</feature>
<gene>
    <name evidence="4" type="ORF">V2S66_04520</name>
</gene>
<evidence type="ECO:0000313" key="4">
    <source>
        <dbReference type="EMBL" id="MEE4541230.1"/>
    </source>
</evidence>
<feature type="region of interest" description="Disordered" evidence="1">
    <location>
        <begin position="200"/>
        <end position="244"/>
    </location>
</feature>
<dbReference type="Proteomes" id="UP001344658">
    <property type="component" value="Unassembled WGS sequence"/>
</dbReference>
<keyword evidence="2" id="KW-0812">Transmembrane</keyword>
<dbReference type="Pfam" id="PF13399">
    <property type="entry name" value="LytR_C"/>
    <property type="match status" value="1"/>
</dbReference>
<comment type="caution">
    <text evidence="4">The sequence shown here is derived from an EMBL/GenBank/DDBJ whole genome shotgun (WGS) entry which is preliminary data.</text>
</comment>
<reference evidence="4 5" key="1">
    <citation type="submission" date="2023-12" db="EMBL/GenBank/DDBJ databases">
        <title>Streptomyces sp. V4-01.</title>
        <authorList>
            <person name="Somphong A."/>
            <person name="Phongsopitanun W."/>
        </authorList>
    </citation>
    <scope>NUCLEOTIDE SEQUENCE [LARGE SCALE GENOMIC DNA]</scope>
    <source>
        <strain evidence="4 5">V4-01</strain>
    </source>
</reference>
<dbReference type="EMBL" id="JAZEWV010000002">
    <property type="protein sequence ID" value="MEE4541230.1"/>
    <property type="molecule type" value="Genomic_DNA"/>
</dbReference>
<protein>
    <submittedName>
        <fullName evidence="4">LytR C-terminal domain-containing protein</fullName>
    </submittedName>
</protein>
<keyword evidence="5" id="KW-1185">Reference proteome</keyword>